<evidence type="ECO:0000256" key="5">
    <source>
        <dbReference type="ARBA" id="ARBA00015196"/>
    </source>
</evidence>
<dbReference type="NCBIfam" id="TIGR00338">
    <property type="entry name" value="serB"/>
    <property type="match status" value="1"/>
</dbReference>
<dbReference type="SFLD" id="SFLDF00029">
    <property type="entry name" value="phosphoserine_phosphatase"/>
    <property type="match status" value="1"/>
</dbReference>
<dbReference type="GO" id="GO:0005737">
    <property type="term" value="C:cytoplasm"/>
    <property type="evidence" value="ECO:0007669"/>
    <property type="project" value="TreeGrafter"/>
</dbReference>
<dbReference type="EMBL" id="NRJF01000002">
    <property type="protein sequence ID" value="RIY38891.1"/>
    <property type="molecule type" value="Genomic_DNA"/>
</dbReference>
<evidence type="ECO:0000256" key="3">
    <source>
        <dbReference type="ARBA" id="ARBA00009184"/>
    </source>
</evidence>
<dbReference type="SFLD" id="SFLDG01137">
    <property type="entry name" value="C1.6.1:_Phosphoserine_Phosphat"/>
    <property type="match status" value="1"/>
</dbReference>
<dbReference type="FunFam" id="1.10.150.210:FF:000001">
    <property type="entry name" value="Phosphoserine phosphatase"/>
    <property type="match status" value="1"/>
</dbReference>
<dbReference type="InterPro" id="IPR023214">
    <property type="entry name" value="HAD_sf"/>
</dbReference>
<dbReference type="OrthoDB" id="9792539at2"/>
<proteinExistence type="inferred from homology"/>
<dbReference type="InterPro" id="IPR036412">
    <property type="entry name" value="HAD-like_sf"/>
</dbReference>
<evidence type="ECO:0000256" key="1">
    <source>
        <dbReference type="ARBA" id="ARBA00001946"/>
    </source>
</evidence>
<accession>A0A3A1YMV7</accession>
<dbReference type="InterPro" id="IPR050582">
    <property type="entry name" value="HAD-like_SerB"/>
</dbReference>
<dbReference type="SUPFAM" id="SSF56784">
    <property type="entry name" value="HAD-like"/>
    <property type="match status" value="1"/>
</dbReference>
<name>A0A3A1YMV7_9GAMM</name>
<dbReference type="Gene3D" id="1.10.150.210">
    <property type="entry name" value="Phosphoserine phosphatase, domain 2"/>
    <property type="match status" value="1"/>
</dbReference>
<evidence type="ECO:0000256" key="8">
    <source>
        <dbReference type="ARBA" id="ARBA00022801"/>
    </source>
</evidence>
<dbReference type="PANTHER" id="PTHR43344:SF2">
    <property type="entry name" value="PHOSPHOSERINE PHOSPHATASE"/>
    <property type="match status" value="1"/>
</dbReference>
<reference evidence="15 16" key="1">
    <citation type="submission" date="2017-08" db="EMBL/GenBank/DDBJ databases">
        <title>Reclassification of Bisgaard taxon 37 and 44.</title>
        <authorList>
            <person name="Christensen H."/>
        </authorList>
    </citation>
    <scope>NUCLEOTIDE SEQUENCE [LARGE SCALE GENOMIC DNA]</scope>
    <source>
        <strain evidence="15 16">EEAB3T1</strain>
    </source>
</reference>
<evidence type="ECO:0000256" key="6">
    <source>
        <dbReference type="ARBA" id="ARBA00022605"/>
    </source>
</evidence>
<evidence type="ECO:0000256" key="7">
    <source>
        <dbReference type="ARBA" id="ARBA00022723"/>
    </source>
</evidence>
<dbReference type="GO" id="GO:0000287">
    <property type="term" value="F:magnesium ion binding"/>
    <property type="evidence" value="ECO:0007669"/>
    <property type="project" value="TreeGrafter"/>
</dbReference>
<evidence type="ECO:0000313" key="16">
    <source>
        <dbReference type="Proteomes" id="UP000265964"/>
    </source>
</evidence>
<comment type="similarity">
    <text evidence="3">Belongs to the HAD-like hydrolase superfamily. SerB family.</text>
</comment>
<evidence type="ECO:0000256" key="11">
    <source>
        <dbReference type="ARBA" id="ARBA00031693"/>
    </source>
</evidence>
<dbReference type="RefSeq" id="WP_119533948.1">
    <property type="nucleotide sequence ID" value="NZ_NRJF01000002.1"/>
</dbReference>
<feature type="active site" description="Proton donor" evidence="14">
    <location>
        <position position="167"/>
    </location>
</feature>
<comment type="caution">
    <text evidence="15">The sequence shown here is derived from an EMBL/GenBank/DDBJ whole genome shotgun (WGS) entry which is preliminary data.</text>
</comment>
<evidence type="ECO:0000256" key="12">
    <source>
        <dbReference type="ARBA" id="ARBA00048138"/>
    </source>
</evidence>
<evidence type="ECO:0000256" key="4">
    <source>
        <dbReference type="ARBA" id="ARBA00012640"/>
    </source>
</evidence>
<keyword evidence="10" id="KW-0718">Serine biosynthesis</keyword>
<organism evidence="15 16">
    <name type="scientific">Psittacicella gerlachiana</name>
    <dbReference type="NCBI Taxonomy" id="2028574"/>
    <lineage>
        <taxon>Bacteria</taxon>
        <taxon>Pseudomonadati</taxon>
        <taxon>Pseudomonadota</taxon>
        <taxon>Gammaproteobacteria</taxon>
        <taxon>Pasteurellales</taxon>
        <taxon>Psittacicellaceae</taxon>
        <taxon>Psittacicella</taxon>
    </lineage>
</organism>
<dbReference type="Proteomes" id="UP000265964">
    <property type="component" value="Unassembled WGS sequence"/>
</dbReference>
<keyword evidence="9" id="KW-0460">Magnesium</keyword>
<protein>
    <recommendedName>
        <fullName evidence="5">Phosphoserine phosphatase</fullName>
        <ecNumber evidence="4">3.1.3.3</ecNumber>
    </recommendedName>
    <alternativeName>
        <fullName evidence="11">O-phosphoserine phosphohydrolase</fullName>
    </alternativeName>
</protein>
<evidence type="ECO:0000313" key="15">
    <source>
        <dbReference type="EMBL" id="RIY38891.1"/>
    </source>
</evidence>
<evidence type="ECO:0000256" key="9">
    <source>
        <dbReference type="ARBA" id="ARBA00022842"/>
    </source>
</evidence>
<keyword evidence="6" id="KW-0028">Amino-acid biosynthesis</keyword>
<dbReference type="Gene3D" id="3.30.70.2020">
    <property type="match status" value="1"/>
</dbReference>
<dbReference type="PANTHER" id="PTHR43344">
    <property type="entry name" value="PHOSPHOSERINE PHOSPHATASE"/>
    <property type="match status" value="1"/>
</dbReference>
<comment type="catalytic activity">
    <reaction evidence="12">
        <text>O-phospho-L-serine + H2O = L-serine + phosphate</text>
        <dbReference type="Rhea" id="RHEA:21208"/>
        <dbReference type="ChEBI" id="CHEBI:15377"/>
        <dbReference type="ChEBI" id="CHEBI:33384"/>
        <dbReference type="ChEBI" id="CHEBI:43474"/>
        <dbReference type="ChEBI" id="CHEBI:57524"/>
        <dbReference type="EC" id="3.1.3.3"/>
    </reaction>
</comment>
<keyword evidence="8" id="KW-0378">Hydrolase</keyword>
<dbReference type="SFLD" id="SFLDG01136">
    <property type="entry name" value="C1.6:_Phosphoserine_Phosphatas"/>
    <property type="match status" value="1"/>
</dbReference>
<comment type="cofactor">
    <cofactor evidence="1">
        <name>Mg(2+)</name>
        <dbReference type="ChEBI" id="CHEBI:18420"/>
    </cofactor>
</comment>
<feature type="active site" description="Nucleophile" evidence="14">
    <location>
        <position position="165"/>
    </location>
</feature>
<keyword evidence="7" id="KW-0479">Metal-binding</keyword>
<keyword evidence="16" id="KW-1185">Reference proteome</keyword>
<dbReference type="GO" id="GO:0036424">
    <property type="term" value="F:L-phosphoserine phosphatase activity"/>
    <property type="evidence" value="ECO:0007669"/>
    <property type="project" value="InterPro"/>
</dbReference>
<dbReference type="Pfam" id="PF00702">
    <property type="entry name" value="Hydrolase"/>
    <property type="match status" value="1"/>
</dbReference>
<dbReference type="InterPro" id="IPR004469">
    <property type="entry name" value="PSP"/>
</dbReference>
<sequence>MVKLATFASAQRTIMRQTAAALAAYPANNLTTQTYQALLSGDSQALAQALASLPATKTEKEFEELKEHEKEVALRIEKQKDILRNPEITLIAAVFIDLPVAKLLMNLPDYNASIHVVKIYHDTIVVVMSTDKYSAFRDFLWELGADSVELSLVPLLSAGGALVSDMDSTMVTCECIDQIASLCGIEEQVASITEAAMQGKLDFTQSLRERVALLKGVKVEEFTKIIENLPITLGADTLLALLNEREWHSALVSGGFIPFATAVAQALGFKEFFANTLGQDHDALNGVVLNGEVLGEIVDANFKEKVVQNYQEQGLTTIALGDGANDLKMLQASDFAVAYHAKPVVNEHADFCIKHNDLRALLCVLEIRAWLEN</sequence>
<evidence type="ECO:0000256" key="13">
    <source>
        <dbReference type="ARBA" id="ARBA00048523"/>
    </source>
</evidence>
<dbReference type="EC" id="3.1.3.3" evidence="4"/>
<evidence type="ECO:0000256" key="2">
    <source>
        <dbReference type="ARBA" id="ARBA00005135"/>
    </source>
</evidence>
<dbReference type="UniPathway" id="UPA00135">
    <property type="reaction ID" value="UER00198"/>
</dbReference>
<evidence type="ECO:0000256" key="10">
    <source>
        <dbReference type="ARBA" id="ARBA00023299"/>
    </source>
</evidence>
<dbReference type="Gene3D" id="3.40.50.1000">
    <property type="entry name" value="HAD superfamily/HAD-like"/>
    <property type="match status" value="1"/>
</dbReference>
<evidence type="ECO:0000256" key="14">
    <source>
        <dbReference type="PIRSR" id="PIRSR604469-1"/>
    </source>
</evidence>
<gene>
    <name evidence="15" type="primary">serB</name>
    <name evidence="15" type="ORF">CKF59_00080</name>
</gene>
<comment type="pathway">
    <text evidence="2">Amino-acid biosynthesis; L-serine biosynthesis; L-serine from 3-phospho-D-glycerate: step 3/3.</text>
</comment>
<dbReference type="AlphaFoldDB" id="A0A3A1YMV7"/>
<dbReference type="GO" id="GO:0006564">
    <property type="term" value="P:L-serine biosynthetic process"/>
    <property type="evidence" value="ECO:0007669"/>
    <property type="project" value="UniProtKB-KW"/>
</dbReference>
<comment type="catalytic activity">
    <reaction evidence="13">
        <text>O-phospho-D-serine + H2O = D-serine + phosphate</text>
        <dbReference type="Rhea" id="RHEA:24873"/>
        <dbReference type="ChEBI" id="CHEBI:15377"/>
        <dbReference type="ChEBI" id="CHEBI:35247"/>
        <dbReference type="ChEBI" id="CHEBI:43474"/>
        <dbReference type="ChEBI" id="CHEBI:58680"/>
        <dbReference type="EC" id="3.1.3.3"/>
    </reaction>
</comment>
<dbReference type="SFLD" id="SFLDS00003">
    <property type="entry name" value="Haloacid_Dehalogenase"/>
    <property type="match status" value="1"/>
</dbReference>
<dbReference type="NCBIfam" id="TIGR01488">
    <property type="entry name" value="HAD-SF-IB"/>
    <property type="match status" value="1"/>
</dbReference>